<keyword evidence="2 6" id="KW-0507">mRNA processing</keyword>
<sequence>MSGDTGPVAAATQPDSTNLHKYDLEKGTELRFEVDADPVVVRMVSGKGELFGTELRIEQKYTFKKGDKVAIFTFHGCKLKLFGKPEVQYVAMETPMTFYINLSNALEGLRVQAETQAQSGPNVLVCGPSDVGKSTLCRILLNYAVRSGRTPIFVDLDLGQGAVSVPGSIGGVVIEKPADVEGTFQMTAPIVYHYGHSTQSINPTLYDLIMGALAEAIERKKQVDNSVKYSGIIVNTSGWVQGYGYQSLLQAIKHFNIDTVLVIDQERLFSELSRDLKNNNNTKVIFTPKSGGVVSRTREFRAESRDERIRSYFYGNITKPLYPYSFDVPFSQFVVYKIGSPNLPDSCLPIGMRAEDNSTKLLPISPSIELRNHLLAISCATNNTTEELSKAIVSNVFGFVAVTNVDMERQVVTVLSPQPRPLPKNSVLLFSDIQFVDLE</sequence>
<dbReference type="InterPro" id="IPR045116">
    <property type="entry name" value="Clp1/Grc3"/>
</dbReference>
<gene>
    <name evidence="11" type="ORF">RDWZM_004037</name>
</gene>
<feature type="domain" description="Clp1 C-terminal" evidence="8">
    <location>
        <begin position="321"/>
        <end position="437"/>
    </location>
</feature>
<evidence type="ECO:0000256" key="4">
    <source>
        <dbReference type="ARBA" id="ARBA00022840"/>
    </source>
</evidence>
<comment type="subcellular location">
    <subcellularLocation>
        <location evidence="1 6">Nucleus</location>
    </subcellularLocation>
</comment>
<dbReference type="InterPro" id="IPR010655">
    <property type="entry name" value="Clp1_C"/>
</dbReference>
<dbReference type="Gene3D" id="2.60.120.1030">
    <property type="entry name" value="Clp1, DNA binding domain"/>
    <property type="match status" value="1"/>
</dbReference>
<dbReference type="HAMAP" id="MF_03035">
    <property type="entry name" value="Clp1"/>
    <property type="match status" value="1"/>
</dbReference>
<proteinExistence type="inferred from homology"/>
<keyword evidence="5 6" id="KW-0539">Nucleus</keyword>
<keyword evidence="3 6" id="KW-0547">Nucleotide-binding</keyword>
<evidence type="ECO:0000256" key="3">
    <source>
        <dbReference type="ARBA" id="ARBA00022741"/>
    </source>
</evidence>
<evidence type="ECO:0000313" key="12">
    <source>
        <dbReference type="Proteomes" id="UP001142055"/>
    </source>
</evidence>
<name>A0A9Q0MJG5_BLOTA</name>
<evidence type="ECO:0000259" key="10">
    <source>
        <dbReference type="Pfam" id="PF16575"/>
    </source>
</evidence>
<dbReference type="GO" id="GO:0005849">
    <property type="term" value="C:mRNA cleavage factor complex"/>
    <property type="evidence" value="ECO:0007669"/>
    <property type="project" value="InterPro"/>
</dbReference>
<feature type="binding site" evidence="6">
    <location>
        <begin position="130"/>
        <end position="135"/>
    </location>
    <ligand>
        <name>ATP</name>
        <dbReference type="ChEBI" id="CHEBI:30616"/>
    </ligand>
</feature>
<feature type="domain" description="Clp1 P-loop" evidence="10">
    <location>
        <begin position="127"/>
        <end position="315"/>
    </location>
</feature>
<accession>A0A9Q0MJG5</accession>
<organism evidence="11 12">
    <name type="scientific">Blomia tropicalis</name>
    <name type="common">Mite</name>
    <dbReference type="NCBI Taxonomy" id="40697"/>
    <lineage>
        <taxon>Eukaryota</taxon>
        <taxon>Metazoa</taxon>
        <taxon>Ecdysozoa</taxon>
        <taxon>Arthropoda</taxon>
        <taxon>Chelicerata</taxon>
        <taxon>Arachnida</taxon>
        <taxon>Acari</taxon>
        <taxon>Acariformes</taxon>
        <taxon>Sarcoptiformes</taxon>
        <taxon>Astigmata</taxon>
        <taxon>Glycyphagoidea</taxon>
        <taxon>Echimyopodidae</taxon>
        <taxon>Blomia</taxon>
    </lineage>
</organism>
<evidence type="ECO:0000313" key="11">
    <source>
        <dbReference type="EMBL" id="KAJ6225492.1"/>
    </source>
</evidence>
<dbReference type="InterPro" id="IPR038239">
    <property type="entry name" value="Clp1_N_sf"/>
</dbReference>
<dbReference type="GO" id="GO:0005524">
    <property type="term" value="F:ATP binding"/>
    <property type="evidence" value="ECO:0007669"/>
    <property type="project" value="UniProtKB-UniRule"/>
</dbReference>
<dbReference type="InterPro" id="IPR038238">
    <property type="entry name" value="Clp1_C_sf"/>
</dbReference>
<dbReference type="Pfam" id="PF16573">
    <property type="entry name" value="CLP1_N"/>
    <property type="match status" value="1"/>
</dbReference>
<keyword evidence="12" id="KW-1185">Reference proteome</keyword>
<dbReference type="GO" id="GO:0006388">
    <property type="term" value="P:tRNA splicing, via endonucleolytic cleavage and ligation"/>
    <property type="evidence" value="ECO:0007669"/>
    <property type="project" value="TreeGrafter"/>
</dbReference>
<evidence type="ECO:0000259" key="8">
    <source>
        <dbReference type="Pfam" id="PF06807"/>
    </source>
</evidence>
<dbReference type="OMA" id="VQYVNCH"/>
<feature type="domain" description="Clp1 N-terminal" evidence="9">
    <location>
        <begin position="24"/>
        <end position="113"/>
    </location>
</feature>
<dbReference type="GO" id="GO:0051731">
    <property type="term" value="F:polynucleotide 5'-hydroxyl-kinase activity"/>
    <property type="evidence" value="ECO:0007669"/>
    <property type="project" value="InterPro"/>
</dbReference>
<keyword evidence="4 6" id="KW-0067">ATP-binding</keyword>
<evidence type="ECO:0000259" key="9">
    <source>
        <dbReference type="Pfam" id="PF16573"/>
    </source>
</evidence>
<evidence type="ECO:0000256" key="7">
    <source>
        <dbReference type="SAM" id="MobiDB-lite"/>
    </source>
</evidence>
<evidence type="ECO:0000256" key="2">
    <source>
        <dbReference type="ARBA" id="ARBA00022664"/>
    </source>
</evidence>
<dbReference type="InterPro" id="IPR028606">
    <property type="entry name" value="Clp1"/>
</dbReference>
<dbReference type="EMBL" id="JAPWDV010000001">
    <property type="protein sequence ID" value="KAJ6225492.1"/>
    <property type="molecule type" value="Genomic_DNA"/>
</dbReference>
<evidence type="ECO:0000256" key="6">
    <source>
        <dbReference type="HAMAP-Rule" id="MF_03035"/>
    </source>
</evidence>
<dbReference type="InterPro" id="IPR027417">
    <property type="entry name" value="P-loop_NTPase"/>
</dbReference>
<dbReference type="PANTHER" id="PTHR12755">
    <property type="entry name" value="CLEAVAGE/POLYADENYLATION FACTOR IA SUBUNIT CLP1P"/>
    <property type="match status" value="1"/>
</dbReference>
<dbReference type="InterPro" id="IPR032324">
    <property type="entry name" value="Clp1_N"/>
</dbReference>
<feature type="binding site" evidence="6">
    <location>
        <position position="68"/>
    </location>
    <ligand>
        <name>ATP</name>
        <dbReference type="ChEBI" id="CHEBI:30616"/>
    </ligand>
</feature>
<evidence type="ECO:0000256" key="1">
    <source>
        <dbReference type="ARBA" id="ARBA00004123"/>
    </source>
</evidence>
<feature type="binding site" evidence="6">
    <location>
        <position position="29"/>
    </location>
    <ligand>
        <name>ATP</name>
        <dbReference type="ChEBI" id="CHEBI:30616"/>
    </ligand>
</feature>
<comment type="similarity">
    <text evidence="6">Belongs to the Clp1 family. Clp1 subfamily.</text>
</comment>
<evidence type="ECO:0000256" key="5">
    <source>
        <dbReference type="ARBA" id="ARBA00023242"/>
    </source>
</evidence>
<dbReference type="InterPro" id="IPR032319">
    <property type="entry name" value="CLP1_P"/>
</dbReference>
<dbReference type="Gene3D" id="2.40.30.330">
    <property type="entry name" value="Pre-mRNA cleavage complex subunit Clp1, C-terminal domain"/>
    <property type="match status" value="1"/>
</dbReference>
<dbReference type="Gene3D" id="3.40.50.300">
    <property type="entry name" value="P-loop containing nucleotide triphosphate hydrolases"/>
    <property type="match status" value="1"/>
</dbReference>
<feature type="region of interest" description="Disordered" evidence="7">
    <location>
        <begin position="1"/>
        <end position="20"/>
    </location>
</feature>
<dbReference type="FunFam" id="2.40.30.330:FF:000001">
    <property type="entry name" value="Protein CLP1 homolog"/>
    <property type="match status" value="1"/>
</dbReference>
<dbReference type="SUPFAM" id="SSF52540">
    <property type="entry name" value="P-loop containing nucleoside triphosphate hydrolases"/>
    <property type="match status" value="1"/>
</dbReference>
<dbReference type="FunFam" id="2.60.120.1030:FF:000001">
    <property type="entry name" value="Protein CLP1 homolog 5"/>
    <property type="match status" value="1"/>
</dbReference>
<reference evidence="11" key="1">
    <citation type="submission" date="2022-12" db="EMBL/GenBank/DDBJ databases">
        <title>Genome assemblies of Blomia tropicalis.</title>
        <authorList>
            <person name="Cui Y."/>
        </authorList>
    </citation>
    <scope>NUCLEOTIDE SEQUENCE</scope>
    <source>
        <tissue evidence="11">Adult mites</tissue>
    </source>
</reference>
<comment type="caution">
    <text evidence="11">The sequence shown here is derived from an EMBL/GenBank/DDBJ whole genome shotgun (WGS) entry which is preliminary data.</text>
</comment>
<dbReference type="Pfam" id="PF06807">
    <property type="entry name" value="Clp1"/>
    <property type="match status" value="1"/>
</dbReference>
<dbReference type="PANTHER" id="PTHR12755:SF6">
    <property type="entry name" value="POLYRIBONUCLEOTIDE 5'-HYDROXYL-KINASE CLP1"/>
    <property type="match status" value="1"/>
</dbReference>
<dbReference type="GO" id="GO:0031124">
    <property type="term" value="P:mRNA 3'-end processing"/>
    <property type="evidence" value="ECO:0007669"/>
    <property type="project" value="UniProtKB-UniRule"/>
</dbReference>
<dbReference type="Proteomes" id="UP001142055">
    <property type="component" value="Chromosome 1"/>
</dbReference>
<dbReference type="AlphaFoldDB" id="A0A9Q0MJG5"/>
<comment type="function">
    <text evidence="6">Required for endonucleolytic cleavage during polyadenylation-dependent pre-mRNA 3'-end formation.</text>
</comment>
<dbReference type="Pfam" id="PF16575">
    <property type="entry name" value="CLP1_P"/>
    <property type="match status" value="1"/>
</dbReference>
<protein>
    <recommendedName>
        <fullName evidence="6">Protein CLP1 homolog</fullName>
    </recommendedName>
</protein>